<dbReference type="Proteomes" id="UP001500575">
    <property type="component" value="Unassembled WGS sequence"/>
</dbReference>
<sequence>MEGAEGGPAVADQVTGHEGPLRLALAKVRALSVHAADLEPLTPLDAVPQAWTDWLWQLDEALEAAQVAARTLLPDVATEIQGLRKDLDDAVSFEPGTQLSVDGDVVEAVAVRSLRLSAQWLAAARRAS</sequence>
<evidence type="ECO:0000313" key="2">
    <source>
        <dbReference type="Proteomes" id="UP001500575"/>
    </source>
</evidence>
<comment type="caution">
    <text evidence="1">The sequence shown here is derived from an EMBL/GenBank/DDBJ whole genome shotgun (WGS) entry which is preliminary data.</text>
</comment>
<accession>A0ABN2Y3L3</accession>
<reference evidence="1 2" key="1">
    <citation type="journal article" date="2019" name="Int. J. Syst. Evol. Microbiol.">
        <title>The Global Catalogue of Microorganisms (GCM) 10K type strain sequencing project: providing services to taxonomists for standard genome sequencing and annotation.</title>
        <authorList>
            <consortium name="The Broad Institute Genomics Platform"/>
            <consortium name="The Broad Institute Genome Sequencing Center for Infectious Disease"/>
            <person name="Wu L."/>
            <person name="Ma J."/>
        </authorList>
    </citation>
    <scope>NUCLEOTIDE SEQUENCE [LARGE SCALE GENOMIC DNA]</scope>
    <source>
        <strain evidence="1 2">JCM 16021</strain>
    </source>
</reference>
<keyword evidence="2" id="KW-1185">Reference proteome</keyword>
<gene>
    <name evidence="1" type="ORF">GCM10009843_15020</name>
</gene>
<name>A0ABN2Y3L3_9ACTN</name>
<dbReference type="RefSeq" id="WP_344303060.1">
    <property type="nucleotide sequence ID" value="NZ_BAAAQQ010000007.1"/>
</dbReference>
<dbReference type="EMBL" id="BAAAQQ010000007">
    <property type="protein sequence ID" value="GAA2121080.1"/>
    <property type="molecule type" value="Genomic_DNA"/>
</dbReference>
<proteinExistence type="predicted"/>
<protein>
    <submittedName>
        <fullName evidence="1">Uncharacterized protein</fullName>
    </submittedName>
</protein>
<organism evidence="1 2">
    <name type="scientific">Nocardioides bigeumensis</name>
    <dbReference type="NCBI Taxonomy" id="433657"/>
    <lineage>
        <taxon>Bacteria</taxon>
        <taxon>Bacillati</taxon>
        <taxon>Actinomycetota</taxon>
        <taxon>Actinomycetes</taxon>
        <taxon>Propionibacteriales</taxon>
        <taxon>Nocardioidaceae</taxon>
        <taxon>Nocardioides</taxon>
    </lineage>
</organism>
<evidence type="ECO:0000313" key="1">
    <source>
        <dbReference type="EMBL" id="GAA2121080.1"/>
    </source>
</evidence>